<dbReference type="RefSeq" id="WP_043403540.1">
    <property type="nucleotide sequence ID" value="NZ_JPMI01000227.1"/>
</dbReference>
<evidence type="ECO:0000256" key="1">
    <source>
        <dbReference type="SAM" id="MobiDB-lite"/>
    </source>
</evidence>
<accession>A0A084SNM7</accession>
<reference evidence="2 3" key="1">
    <citation type="submission" date="2014-07" db="EMBL/GenBank/DDBJ databases">
        <title>Draft Genome Sequence of Gephyronic Acid Producer, Cystobacter violaceus Strain Cb vi76.</title>
        <authorList>
            <person name="Stevens D.C."/>
            <person name="Young J."/>
            <person name="Carmichael R."/>
            <person name="Tan J."/>
            <person name="Taylor R.E."/>
        </authorList>
    </citation>
    <scope>NUCLEOTIDE SEQUENCE [LARGE SCALE GENOMIC DNA]</scope>
    <source>
        <strain evidence="2 3">Cb vi76</strain>
    </source>
</reference>
<comment type="caution">
    <text evidence="2">The sequence shown here is derived from an EMBL/GenBank/DDBJ whole genome shotgun (WGS) entry which is preliminary data.</text>
</comment>
<feature type="region of interest" description="Disordered" evidence="1">
    <location>
        <begin position="20"/>
        <end position="51"/>
    </location>
</feature>
<organism evidence="2 3">
    <name type="scientific">Archangium violaceum Cb vi76</name>
    <dbReference type="NCBI Taxonomy" id="1406225"/>
    <lineage>
        <taxon>Bacteria</taxon>
        <taxon>Pseudomonadati</taxon>
        <taxon>Myxococcota</taxon>
        <taxon>Myxococcia</taxon>
        <taxon>Myxococcales</taxon>
        <taxon>Cystobacterineae</taxon>
        <taxon>Archangiaceae</taxon>
        <taxon>Archangium</taxon>
    </lineage>
</organism>
<evidence type="ECO:0008006" key="4">
    <source>
        <dbReference type="Google" id="ProtNLM"/>
    </source>
</evidence>
<gene>
    <name evidence="2" type="ORF">Q664_31305</name>
</gene>
<sequence>MRKLLWVLFAAGVLSGCKKEEAPAPARQAAGTEAGEGSREAPTEAPEAFDDSKPYALTQAKLDAYVGYQRQVLDAYAAMARELQAAKARLTAGTLDAQGRPVGMTESMKAIESKAESEAQARRAAGLSEEDVNRIGSLITDVITQRHMAAMLDLAGELEKLEEMQARLKPEQQKELAPQIEVMRQRVEETEKLVSVRKIHGDANVDLVLTREQDLMRNYQDMLKSFGGKAQ</sequence>
<dbReference type="Proteomes" id="UP000028547">
    <property type="component" value="Unassembled WGS sequence"/>
</dbReference>
<protein>
    <recommendedName>
        <fullName evidence="4">Lipoprotein</fullName>
    </recommendedName>
</protein>
<dbReference type="EMBL" id="JPMI01000227">
    <property type="protein sequence ID" value="KFA90062.1"/>
    <property type="molecule type" value="Genomic_DNA"/>
</dbReference>
<dbReference type="PROSITE" id="PS51257">
    <property type="entry name" value="PROKAR_LIPOPROTEIN"/>
    <property type="match status" value="1"/>
</dbReference>
<evidence type="ECO:0000313" key="3">
    <source>
        <dbReference type="Proteomes" id="UP000028547"/>
    </source>
</evidence>
<name>A0A084SNM7_9BACT</name>
<proteinExistence type="predicted"/>
<evidence type="ECO:0000313" key="2">
    <source>
        <dbReference type="EMBL" id="KFA90062.1"/>
    </source>
</evidence>
<dbReference type="AlphaFoldDB" id="A0A084SNM7"/>